<accession>C1FYT3</accession>
<gene>
    <name evidence="2" type="ORF">PADG_00959</name>
</gene>
<organism evidence="2 3">
    <name type="scientific">Paracoccidioides brasiliensis (strain Pb18)</name>
    <dbReference type="NCBI Taxonomy" id="502780"/>
    <lineage>
        <taxon>Eukaryota</taxon>
        <taxon>Fungi</taxon>
        <taxon>Dikarya</taxon>
        <taxon>Ascomycota</taxon>
        <taxon>Pezizomycotina</taxon>
        <taxon>Eurotiomycetes</taxon>
        <taxon>Eurotiomycetidae</taxon>
        <taxon>Onygenales</taxon>
        <taxon>Ajellomycetaceae</taxon>
        <taxon>Paracoccidioides</taxon>
    </lineage>
</organism>
<sequence length="132" mass="14701">MSNLCDFCSERIVVTVGCGQNLPPANELVTHQPHVPLPRPKEAQCNDGHNLLATYALHKKSGASNSGNLLYTLELHSKYQTHTNTVRPTQITLTPANIEHTRSRHFQLPSNQQSQKTHPVAKEQLQSDRGCE</sequence>
<dbReference type="Proteomes" id="UP000001628">
    <property type="component" value="Unassembled WGS sequence"/>
</dbReference>
<dbReference type="VEuPathDB" id="FungiDB:PADG_00959"/>
<proteinExistence type="predicted"/>
<evidence type="ECO:0000313" key="3">
    <source>
        <dbReference type="Proteomes" id="UP000001628"/>
    </source>
</evidence>
<dbReference type="AlphaFoldDB" id="C1FYT3"/>
<dbReference type="HOGENOM" id="CLU_1917687_0_0_1"/>
<dbReference type="GeneID" id="22580717"/>
<name>C1FYT3_PARBD</name>
<reference evidence="2 3" key="1">
    <citation type="journal article" date="2011" name="PLoS Genet.">
        <title>Comparative genomic analysis of human fungal pathogens causing paracoccidioidomycosis.</title>
        <authorList>
            <person name="Desjardins C.A."/>
            <person name="Champion M.D."/>
            <person name="Holder J.W."/>
            <person name="Muszewska A."/>
            <person name="Goldberg J."/>
            <person name="Bailao A.M."/>
            <person name="Brigido M.M."/>
            <person name="Ferreira M.E."/>
            <person name="Garcia A.M."/>
            <person name="Grynberg M."/>
            <person name="Gujja S."/>
            <person name="Heiman D.I."/>
            <person name="Henn M.R."/>
            <person name="Kodira C.D."/>
            <person name="Leon-Narvaez H."/>
            <person name="Longo L.V."/>
            <person name="Ma L.J."/>
            <person name="Malavazi I."/>
            <person name="Matsuo A.L."/>
            <person name="Morais F.V."/>
            <person name="Pereira M."/>
            <person name="Rodriguez-Brito S."/>
            <person name="Sakthikumar S."/>
            <person name="Salem-Izacc S.M."/>
            <person name="Sykes S.M."/>
            <person name="Teixeira M.M."/>
            <person name="Vallejo M.C."/>
            <person name="Walter M.E."/>
            <person name="Yandava C."/>
            <person name="Young S."/>
            <person name="Zeng Q."/>
            <person name="Zucker J."/>
            <person name="Felipe M.S."/>
            <person name="Goldman G.H."/>
            <person name="Haas B.J."/>
            <person name="McEwen J.G."/>
            <person name="Nino-Vega G."/>
            <person name="Puccia R."/>
            <person name="San-Blas G."/>
            <person name="Soares C.M."/>
            <person name="Birren B.W."/>
            <person name="Cuomo C.A."/>
        </authorList>
    </citation>
    <scope>NUCLEOTIDE SEQUENCE [LARGE SCALE GENOMIC DNA]</scope>
    <source>
        <strain evidence="2 3">Pb18</strain>
    </source>
</reference>
<feature type="region of interest" description="Disordered" evidence="1">
    <location>
        <begin position="100"/>
        <end position="132"/>
    </location>
</feature>
<dbReference type="EMBL" id="KN275957">
    <property type="protein sequence ID" value="EEH44670.2"/>
    <property type="molecule type" value="Genomic_DNA"/>
</dbReference>
<dbReference type="KEGG" id="pbn:PADG_00959"/>
<keyword evidence="3" id="KW-1185">Reference proteome</keyword>
<evidence type="ECO:0000256" key="1">
    <source>
        <dbReference type="SAM" id="MobiDB-lite"/>
    </source>
</evidence>
<dbReference type="RefSeq" id="XP_010756063.1">
    <property type="nucleotide sequence ID" value="XM_010757761.1"/>
</dbReference>
<dbReference type="InParanoid" id="C1FYT3"/>
<protein>
    <submittedName>
        <fullName evidence="2">Uncharacterized protein</fullName>
    </submittedName>
</protein>
<evidence type="ECO:0000313" key="2">
    <source>
        <dbReference type="EMBL" id="EEH44670.2"/>
    </source>
</evidence>
<feature type="compositionally biased region" description="Polar residues" evidence="1">
    <location>
        <begin position="108"/>
        <end position="117"/>
    </location>
</feature>